<dbReference type="PANTHER" id="PTHR19211:SF14">
    <property type="entry name" value="ATP-BINDING CASSETTE SUB-FAMILY F MEMBER 1"/>
    <property type="match status" value="1"/>
</dbReference>
<dbReference type="PANTHER" id="PTHR19211">
    <property type="entry name" value="ATP-BINDING TRANSPORT PROTEIN-RELATED"/>
    <property type="match status" value="1"/>
</dbReference>
<accession>A0AAE9A290</accession>
<keyword evidence="1" id="KW-0677">Repeat</keyword>
<dbReference type="Gene3D" id="3.40.50.300">
    <property type="entry name" value="P-loop containing nucleotide triphosphate hydrolases"/>
    <property type="match status" value="1"/>
</dbReference>
<evidence type="ECO:0008006" key="4">
    <source>
        <dbReference type="Google" id="ProtNLM"/>
    </source>
</evidence>
<dbReference type="InterPro" id="IPR027417">
    <property type="entry name" value="P-loop_NTPase"/>
</dbReference>
<proteinExistence type="predicted"/>
<gene>
    <name evidence="2" type="ORF">L3Y34_007642</name>
</gene>
<dbReference type="Proteomes" id="UP000827892">
    <property type="component" value="Chromosome V"/>
</dbReference>
<organism evidence="2 3">
    <name type="scientific">Caenorhabditis briggsae</name>
    <dbReference type="NCBI Taxonomy" id="6238"/>
    <lineage>
        <taxon>Eukaryota</taxon>
        <taxon>Metazoa</taxon>
        <taxon>Ecdysozoa</taxon>
        <taxon>Nematoda</taxon>
        <taxon>Chromadorea</taxon>
        <taxon>Rhabditida</taxon>
        <taxon>Rhabditina</taxon>
        <taxon>Rhabditomorpha</taxon>
        <taxon>Rhabditoidea</taxon>
        <taxon>Rhabditidae</taxon>
        <taxon>Peloderinae</taxon>
        <taxon>Caenorhabditis</taxon>
    </lineage>
</organism>
<evidence type="ECO:0000313" key="2">
    <source>
        <dbReference type="EMBL" id="ULT88572.1"/>
    </source>
</evidence>
<sequence length="111" mass="11946">MGGVVDNLPVVEGNQDEHGGIGSGAELGAHFTVSQTSKTATQLTQMENSMDIKLENFDIAAQGKLLFDKANLTIVYGRRYGLVGPNGMRKTTLLKHIGARILLYSSDDSLH</sequence>
<dbReference type="AlphaFoldDB" id="A0AAE9A290"/>
<dbReference type="InterPro" id="IPR050611">
    <property type="entry name" value="ABCF"/>
</dbReference>
<name>A0AAE9A290_CAEBR</name>
<dbReference type="EMBL" id="CP090895">
    <property type="protein sequence ID" value="ULT88572.1"/>
    <property type="molecule type" value="Genomic_DNA"/>
</dbReference>
<evidence type="ECO:0000256" key="1">
    <source>
        <dbReference type="ARBA" id="ARBA00022737"/>
    </source>
</evidence>
<dbReference type="SUPFAM" id="SSF52540">
    <property type="entry name" value="P-loop containing nucleoside triphosphate hydrolases"/>
    <property type="match status" value="1"/>
</dbReference>
<reference evidence="2 3" key="1">
    <citation type="submission" date="2022-02" db="EMBL/GenBank/DDBJ databases">
        <title>Chromosome-level reference genomes for two strains of Caenorhabditis briggsae: an improved platform for comparative genomics.</title>
        <authorList>
            <person name="Stevens L."/>
            <person name="Andersen E.C."/>
        </authorList>
    </citation>
    <scope>NUCLEOTIDE SEQUENCE [LARGE SCALE GENOMIC DNA]</scope>
    <source>
        <strain evidence="2">QX1410_ONT</strain>
        <tissue evidence="2">Whole-organism</tissue>
    </source>
</reference>
<protein>
    <recommendedName>
        <fullName evidence="4">ABC transporter domain-containing protein</fullName>
    </recommendedName>
</protein>
<evidence type="ECO:0000313" key="3">
    <source>
        <dbReference type="Proteomes" id="UP000827892"/>
    </source>
</evidence>